<dbReference type="OrthoDB" id="1906921at2759"/>
<evidence type="ECO:0000313" key="2">
    <source>
        <dbReference type="EMBL" id="RKP07322.1"/>
    </source>
</evidence>
<organism evidence="2 3">
    <name type="scientific">Thamnocephalis sphaerospora</name>
    <dbReference type="NCBI Taxonomy" id="78915"/>
    <lineage>
        <taxon>Eukaryota</taxon>
        <taxon>Fungi</taxon>
        <taxon>Fungi incertae sedis</taxon>
        <taxon>Zoopagomycota</taxon>
        <taxon>Zoopagomycotina</taxon>
        <taxon>Zoopagomycetes</taxon>
        <taxon>Zoopagales</taxon>
        <taxon>Sigmoideomycetaceae</taxon>
        <taxon>Thamnocephalis</taxon>
    </lineage>
</organism>
<proteinExistence type="predicted"/>
<gene>
    <name evidence="2" type="ORF">THASP1DRAFT_30868</name>
</gene>
<accession>A0A4P9XNC4</accession>
<keyword evidence="3" id="KW-1185">Reference proteome</keyword>
<feature type="compositionally biased region" description="Low complexity" evidence="1">
    <location>
        <begin position="107"/>
        <end position="119"/>
    </location>
</feature>
<feature type="region of interest" description="Disordered" evidence="1">
    <location>
        <begin position="96"/>
        <end position="135"/>
    </location>
</feature>
<dbReference type="InterPro" id="IPR019141">
    <property type="entry name" value="DUF2045"/>
</dbReference>
<dbReference type="Pfam" id="PF09741">
    <property type="entry name" value="DUF2045"/>
    <property type="match status" value="1"/>
</dbReference>
<name>A0A4P9XNC4_9FUNG</name>
<dbReference type="AlphaFoldDB" id="A0A4P9XNC4"/>
<protein>
    <submittedName>
        <fullName evidence="2">Uncharacterized protein</fullName>
    </submittedName>
</protein>
<evidence type="ECO:0000256" key="1">
    <source>
        <dbReference type="SAM" id="MobiDB-lite"/>
    </source>
</evidence>
<feature type="region of interest" description="Disordered" evidence="1">
    <location>
        <begin position="349"/>
        <end position="384"/>
    </location>
</feature>
<feature type="region of interest" description="Disordered" evidence="1">
    <location>
        <begin position="24"/>
        <end position="44"/>
    </location>
</feature>
<sequence length="447" mass="49541">MRTLGLVLRRLHEEKLTPPVTLSQLVGKNSGHSGDAPTLRPRHSNKSLYGQILEGDTDLDDPRWEQLFREYFVDNSDPGNDDLLFFVRHSANRLGEDDMHDGHRPLSVASSRQSKSSQQYNDSDPVFVKRKQSRPNRMPPIGNDIVLWKETFYLNLIVQVPVRLTVAVCRRNVDSPSPGGHRSSMVQTTRRVSRYVYAMPTKSNVNVKESNWECSWPLIYYVVEDFEEAFENLVVRKGEYLCVELSASVPVTAARRSSDATPLDSSGGTAAALSALVGRRVTTDANGNGKVTLFQGAASYASLMDTYQRKTAARQSRRFRLTHSSTPPTEFIMMRGPGGKGHAQVAITGYDDTTSSGNGVSGRESASRPQSSLHPDRTDSPLAPFVRPNSAASFFQSLKRMALNEHPEPVAYTSLQCCMTFVNVPWTSIVADLVTFWRMSSSAATSS</sequence>
<dbReference type="EMBL" id="KZ992736">
    <property type="protein sequence ID" value="RKP07322.1"/>
    <property type="molecule type" value="Genomic_DNA"/>
</dbReference>
<evidence type="ECO:0000313" key="3">
    <source>
        <dbReference type="Proteomes" id="UP000271241"/>
    </source>
</evidence>
<dbReference type="Proteomes" id="UP000271241">
    <property type="component" value="Unassembled WGS sequence"/>
</dbReference>
<dbReference type="PANTHER" id="PTHR21477">
    <property type="entry name" value="ZGC:172139"/>
    <property type="match status" value="1"/>
</dbReference>
<dbReference type="PANTHER" id="PTHR21477:SF13">
    <property type="entry name" value="KIAA0930"/>
    <property type="match status" value="1"/>
</dbReference>
<reference evidence="3" key="1">
    <citation type="journal article" date="2018" name="Nat. Microbiol.">
        <title>Leveraging single-cell genomics to expand the fungal tree of life.</title>
        <authorList>
            <person name="Ahrendt S.R."/>
            <person name="Quandt C.A."/>
            <person name="Ciobanu D."/>
            <person name="Clum A."/>
            <person name="Salamov A."/>
            <person name="Andreopoulos B."/>
            <person name="Cheng J.F."/>
            <person name="Woyke T."/>
            <person name="Pelin A."/>
            <person name="Henrissat B."/>
            <person name="Reynolds N.K."/>
            <person name="Benny G.L."/>
            <person name="Smith M.E."/>
            <person name="James T.Y."/>
            <person name="Grigoriev I.V."/>
        </authorList>
    </citation>
    <scope>NUCLEOTIDE SEQUENCE [LARGE SCALE GENOMIC DNA]</scope>
    <source>
        <strain evidence="3">RSA 1356</strain>
    </source>
</reference>